<organism evidence="2 4">
    <name type="scientific">Venturia inaequalis</name>
    <name type="common">Apple scab fungus</name>
    <dbReference type="NCBI Taxonomy" id="5025"/>
    <lineage>
        <taxon>Eukaryota</taxon>
        <taxon>Fungi</taxon>
        <taxon>Dikarya</taxon>
        <taxon>Ascomycota</taxon>
        <taxon>Pezizomycotina</taxon>
        <taxon>Dothideomycetes</taxon>
        <taxon>Pleosporomycetidae</taxon>
        <taxon>Venturiales</taxon>
        <taxon>Venturiaceae</taxon>
        <taxon>Venturia</taxon>
    </lineage>
</organism>
<evidence type="ECO:0000313" key="2">
    <source>
        <dbReference type="EMBL" id="KAE9966577.1"/>
    </source>
</evidence>
<evidence type="ECO:0000313" key="5">
    <source>
        <dbReference type="Proteomes" id="UP000490939"/>
    </source>
</evidence>
<reference evidence="2 4" key="1">
    <citation type="submission" date="2018-12" db="EMBL/GenBank/DDBJ databases">
        <title>Venturia inaequalis Genome Resource.</title>
        <authorList>
            <person name="Lichtner F.J."/>
        </authorList>
    </citation>
    <scope>NUCLEOTIDE SEQUENCE [LARGE SCALE GENOMIC DNA]</scope>
    <source>
        <strain evidence="2 4">120213</strain>
        <strain evidence="3 5">DMI_063113</strain>
    </source>
</reference>
<feature type="signal peptide" evidence="1">
    <location>
        <begin position="1"/>
        <end position="18"/>
    </location>
</feature>
<dbReference type="EMBL" id="WNWR01000752">
    <property type="protein sequence ID" value="KAE9969797.1"/>
    <property type="molecule type" value="Genomic_DNA"/>
</dbReference>
<protein>
    <submittedName>
        <fullName evidence="2">Uncharacterized protein</fullName>
    </submittedName>
</protein>
<comment type="caution">
    <text evidence="2">The sequence shown here is derived from an EMBL/GenBank/DDBJ whole genome shotgun (WGS) entry which is preliminary data.</text>
</comment>
<dbReference type="EMBL" id="WNWS01000508">
    <property type="protein sequence ID" value="KAE9966577.1"/>
    <property type="molecule type" value="Genomic_DNA"/>
</dbReference>
<sequence>MPFSTILALPFFFISALAAPPFTNAIFPRGLSSVGQTGATQAAEQICFLGHCLDLGKDLGDHGPKGDKAHSHCNLMQCVTAPGSTFATCASHQLNPTATAWTTAYCATGILKLGGDMPLPCKDCIGKLKLFSGGR</sequence>
<dbReference type="AlphaFoldDB" id="A0A8H3UBM8"/>
<accession>A0A8H3UBM8</accession>
<gene>
    <name evidence="3" type="ORF">EG327_010481</name>
    <name evidence="2" type="ORF">EG328_008817</name>
</gene>
<keyword evidence="1" id="KW-0732">Signal</keyword>
<name>A0A8H3UBM8_VENIN</name>
<evidence type="ECO:0000256" key="1">
    <source>
        <dbReference type="SAM" id="SignalP"/>
    </source>
</evidence>
<proteinExistence type="predicted"/>
<dbReference type="Proteomes" id="UP000447873">
    <property type="component" value="Unassembled WGS sequence"/>
</dbReference>
<evidence type="ECO:0000313" key="3">
    <source>
        <dbReference type="EMBL" id="KAE9969797.1"/>
    </source>
</evidence>
<feature type="chain" id="PRO_5044690545" evidence="1">
    <location>
        <begin position="19"/>
        <end position="135"/>
    </location>
</feature>
<keyword evidence="5" id="KW-1185">Reference proteome</keyword>
<evidence type="ECO:0000313" key="4">
    <source>
        <dbReference type="Proteomes" id="UP000447873"/>
    </source>
</evidence>
<dbReference type="Proteomes" id="UP000490939">
    <property type="component" value="Unassembled WGS sequence"/>
</dbReference>